<dbReference type="Pfam" id="PF13456">
    <property type="entry name" value="RVT_3"/>
    <property type="match status" value="1"/>
</dbReference>
<accession>A0AAV2Z0C2</accession>
<reference evidence="2" key="2">
    <citation type="journal article" date="2023" name="Microbiol Resour">
        <title>Decontamination and Annotation of the Draft Genome Sequence of the Oomycete Lagenidium giganteum ARSEF 373.</title>
        <authorList>
            <person name="Morgan W.R."/>
            <person name="Tartar A."/>
        </authorList>
    </citation>
    <scope>NUCLEOTIDE SEQUENCE</scope>
    <source>
        <strain evidence="2">ARSEF 373</strain>
    </source>
</reference>
<evidence type="ECO:0000313" key="3">
    <source>
        <dbReference type="Proteomes" id="UP001146120"/>
    </source>
</evidence>
<dbReference type="InterPro" id="IPR002156">
    <property type="entry name" value="RNaseH_domain"/>
</dbReference>
<reference evidence="2" key="1">
    <citation type="submission" date="2022-11" db="EMBL/GenBank/DDBJ databases">
        <authorList>
            <person name="Morgan W.R."/>
            <person name="Tartar A."/>
        </authorList>
    </citation>
    <scope>NUCLEOTIDE SEQUENCE</scope>
    <source>
        <strain evidence="2">ARSEF 373</strain>
    </source>
</reference>
<evidence type="ECO:0000313" key="2">
    <source>
        <dbReference type="EMBL" id="DAZ99058.1"/>
    </source>
</evidence>
<dbReference type="SUPFAM" id="SSF53098">
    <property type="entry name" value="Ribonuclease H-like"/>
    <property type="match status" value="1"/>
</dbReference>
<name>A0AAV2Z0C2_9STRA</name>
<dbReference type="AlphaFoldDB" id="A0AAV2Z0C2"/>
<dbReference type="EMBL" id="DAKRPA010000091">
    <property type="protein sequence ID" value="DAZ99058.1"/>
    <property type="molecule type" value="Genomic_DNA"/>
</dbReference>
<evidence type="ECO:0000259" key="1">
    <source>
        <dbReference type="Pfam" id="PF13456"/>
    </source>
</evidence>
<dbReference type="InterPro" id="IPR036397">
    <property type="entry name" value="RNaseH_sf"/>
</dbReference>
<dbReference type="GO" id="GO:0003676">
    <property type="term" value="F:nucleic acid binding"/>
    <property type="evidence" value="ECO:0007669"/>
    <property type="project" value="InterPro"/>
</dbReference>
<dbReference type="GO" id="GO:0004523">
    <property type="term" value="F:RNA-DNA hybrid ribonuclease activity"/>
    <property type="evidence" value="ECO:0007669"/>
    <property type="project" value="InterPro"/>
</dbReference>
<dbReference type="Gene3D" id="3.30.420.10">
    <property type="entry name" value="Ribonuclease H-like superfamily/Ribonuclease H"/>
    <property type="match status" value="1"/>
</dbReference>
<proteinExistence type="predicted"/>
<dbReference type="Proteomes" id="UP001146120">
    <property type="component" value="Unassembled WGS sequence"/>
</dbReference>
<keyword evidence="3" id="KW-1185">Reference proteome</keyword>
<comment type="caution">
    <text evidence="2">The sequence shown here is derived from an EMBL/GenBank/DDBJ whole genome shotgun (WGS) entry which is preliminary data.</text>
</comment>
<gene>
    <name evidence="2" type="ORF">N0F65_010944</name>
</gene>
<sequence length="164" mass="18195">MYIHFFDVGSRGNPGSGGSGATVVRRDITTSRSEVIWVGTRHYEGPVTNNVAEYGATKLGLRQALTAGLSPLHVVGMIIRQLTGRQPPKAAHWRLSYATVRRLWPVGIITTATTTRWLMRPLKLPWTRGSRRKCQVAMAAVVQRCDNDIAQWDRQQAVLVDATS</sequence>
<dbReference type="InterPro" id="IPR012337">
    <property type="entry name" value="RNaseH-like_sf"/>
</dbReference>
<feature type="domain" description="RNase H type-1" evidence="1">
    <location>
        <begin position="11"/>
        <end position="103"/>
    </location>
</feature>
<protein>
    <recommendedName>
        <fullName evidence="1">RNase H type-1 domain-containing protein</fullName>
    </recommendedName>
</protein>
<organism evidence="2 3">
    <name type="scientific">Lagenidium giganteum</name>
    <dbReference type="NCBI Taxonomy" id="4803"/>
    <lineage>
        <taxon>Eukaryota</taxon>
        <taxon>Sar</taxon>
        <taxon>Stramenopiles</taxon>
        <taxon>Oomycota</taxon>
        <taxon>Peronosporomycetes</taxon>
        <taxon>Pythiales</taxon>
        <taxon>Pythiaceae</taxon>
    </lineage>
</organism>